<dbReference type="Proteomes" id="UP000798662">
    <property type="component" value="Chromosome 1"/>
</dbReference>
<name>A0ACC3BWY0_PYRYE</name>
<sequence>MAATWSDLPPELVDLVARALLRLCYTDVHRSRTTPRGELEGHGAWKRKSVPASSVGVLDAGLVDAPTWAAAAPAAAACRQLRRALLAAVGGLALRVPSLETDEDHDDRFGFWNYDYAGEMIAQMRLELEQSQAQAHASGTPAGSV</sequence>
<keyword evidence="2" id="KW-1185">Reference proteome</keyword>
<reference evidence="1" key="1">
    <citation type="submission" date="2019-11" db="EMBL/GenBank/DDBJ databases">
        <title>Nori genome reveals adaptations in red seaweeds to the harsh intertidal environment.</title>
        <authorList>
            <person name="Wang D."/>
            <person name="Mao Y."/>
        </authorList>
    </citation>
    <scope>NUCLEOTIDE SEQUENCE</scope>
    <source>
        <tissue evidence="1">Gametophyte</tissue>
    </source>
</reference>
<gene>
    <name evidence="1" type="ORF">I4F81_004961</name>
</gene>
<organism evidence="1 2">
    <name type="scientific">Pyropia yezoensis</name>
    <name type="common">Susabi-nori</name>
    <name type="synonym">Porphyra yezoensis</name>
    <dbReference type="NCBI Taxonomy" id="2788"/>
    <lineage>
        <taxon>Eukaryota</taxon>
        <taxon>Rhodophyta</taxon>
        <taxon>Bangiophyceae</taxon>
        <taxon>Bangiales</taxon>
        <taxon>Bangiaceae</taxon>
        <taxon>Pyropia</taxon>
    </lineage>
</organism>
<proteinExistence type="predicted"/>
<evidence type="ECO:0000313" key="2">
    <source>
        <dbReference type="Proteomes" id="UP000798662"/>
    </source>
</evidence>
<dbReference type="EMBL" id="CM020618">
    <property type="protein sequence ID" value="KAK1862387.1"/>
    <property type="molecule type" value="Genomic_DNA"/>
</dbReference>
<accession>A0ACC3BWY0</accession>
<protein>
    <submittedName>
        <fullName evidence="1">Uncharacterized protein</fullName>
    </submittedName>
</protein>
<comment type="caution">
    <text evidence="1">The sequence shown here is derived from an EMBL/GenBank/DDBJ whole genome shotgun (WGS) entry which is preliminary data.</text>
</comment>
<evidence type="ECO:0000313" key="1">
    <source>
        <dbReference type="EMBL" id="KAK1862387.1"/>
    </source>
</evidence>